<dbReference type="Proteomes" id="UP000677668">
    <property type="component" value="Chromosome 1"/>
</dbReference>
<proteinExistence type="predicted"/>
<feature type="domain" description="Peptidase S9 prolyl oligopeptidase catalytic" evidence="2">
    <location>
        <begin position="572"/>
        <end position="765"/>
    </location>
</feature>
<dbReference type="RefSeq" id="WP_211421918.1">
    <property type="nucleotide sequence ID" value="NZ_CP072642.1"/>
</dbReference>
<dbReference type="SUPFAM" id="SSF82171">
    <property type="entry name" value="DPP6 N-terminal domain-like"/>
    <property type="match status" value="1"/>
</dbReference>
<gene>
    <name evidence="4" type="ORF">J8C05_09235</name>
</gene>
<dbReference type="Pfam" id="PF00326">
    <property type="entry name" value="Peptidase_S9"/>
    <property type="match status" value="1"/>
</dbReference>
<keyword evidence="5" id="KW-1185">Reference proteome</keyword>
<feature type="chain" id="PRO_5045148084" evidence="1">
    <location>
        <begin position="23"/>
        <end position="765"/>
    </location>
</feature>
<evidence type="ECO:0000313" key="5">
    <source>
        <dbReference type="Proteomes" id="UP000677668"/>
    </source>
</evidence>
<evidence type="ECO:0000256" key="1">
    <source>
        <dbReference type="SAM" id="SignalP"/>
    </source>
</evidence>
<dbReference type="InterPro" id="IPR050278">
    <property type="entry name" value="Serine_Prot_S9B/DPPIV"/>
</dbReference>
<dbReference type="InterPro" id="IPR029058">
    <property type="entry name" value="AB_hydrolase_fold"/>
</dbReference>
<evidence type="ECO:0000259" key="2">
    <source>
        <dbReference type="Pfam" id="PF00326"/>
    </source>
</evidence>
<dbReference type="SUPFAM" id="SSF53474">
    <property type="entry name" value="alpha/beta-Hydrolases"/>
    <property type="match status" value="1"/>
</dbReference>
<dbReference type="PANTHER" id="PTHR11731">
    <property type="entry name" value="PROTEASE FAMILY S9B,C DIPEPTIDYL-PEPTIDASE IV-RELATED"/>
    <property type="match status" value="1"/>
</dbReference>
<keyword evidence="1" id="KW-0732">Signal</keyword>
<dbReference type="Gene3D" id="3.40.50.1820">
    <property type="entry name" value="alpha/beta hydrolase"/>
    <property type="match status" value="1"/>
</dbReference>
<dbReference type="InterPro" id="IPR001375">
    <property type="entry name" value="Peptidase_S9_cat"/>
</dbReference>
<name>A0ABX8AXW6_9BACT</name>
<organism evidence="4 5">
    <name type="scientific">Chloracidobacterium sp. N</name>
    <dbReference type="NCBI Taxonomy" id="2821540"/>
    <lineage>
        <taxon>Bacteria</taxon>
        <taxon>Pseudomonadati</taxon>
        <taxon>Acidobacteriota</taxon>
        <taxon>Terriglobia</taxon>
        <taxon>Terriglobales</taxon>
        <taxon>Acidobacteriaceae</taxon>
        <taxon>Chloracidobacterium</taxon>
        <taxon>Chloracidobacterium aggregatum</taxon>
    </lineage>
</organism>
<dbReference type="EMBL" id="CP072642">
    <property type="protein sequence ID" value="QUV93548.1"/>
    <property type="molecule type" value="Genomic_DNA"/>
</dbReference>
<dbReference type="InterPro" id="IPR002469">
    <property type="entry name" value="Peptidase_S9B_N"/>
</dbReference>
<feature type="domain" description="Dipeptidylpeptidase IV N-terminal" evidence="3">
    <location>
        <begin position="145"/>
        <end position="482"/>
    </location>
</feature>
<feature type="signal peptide" evidence="1">
    <location>
        <begin position="1"/>
        <end position="22"/>
    </location>
</feature>
<reference evidence="4 5" key="1">
    <citation type="submission" date="2021-03" db="EMBL/GenBank/DDBJ databases">
        <title>Genomic and phenotypic characterization of Chloracidobacterium isolates provides evidence for multiple species.</title>
        <authorList>
            <person name="Saini M.K."/>
            <person name="Costas A.M.G."/>
            <person name="Tank M."/>
            <person name="Bryant D.A."/>
        </authorList>
    </citation>
    <scope>NUCLEOTIDE SEQUENCE [LARGE SCALE GENOMIC DNA]</scope>
    <source>
        <strain evidence="4 5">N</strain>
    </source>
</reference>
<dbReference type="Gene3D" id="2.140.10.30">
    <property type="entry name" value="Dipeptidylpeptidase IV, N-terminal domain"/>
    <property type="match status" value="1"/>
</dbReference>
<protein>
    <submittedName>
        <fullName evidence="4">DPP IV N-terminal domain-containing protein</fullName>
    </submittedName>
</protein>
<accession>A0ABX8AXW6</accession>
<evidence type="ECO:0000313" key="4">
    <source>
        <dbReference type="EMBL" id="QUV93548.1"/>
    </source>
</evidence>
<evidence type="ECO:0000259" key="3">
    <source>
        <dbReference type="Pfam" id="PF00930"/>
    </source>
</evidence>
<sequence>MTYFRWSAARLALLGAALLVSAALSPSVSRVAAKGSPSDKGTKQLTLEALFDPVQRVNFSGNLPRLVWLPDGKQYLSFEVNAQTRQYEVVRVEALTGKRTPFHDPARMQSALEAAGMTADDSRPAASLRGAVFDATFRRVLLGADNDLYLYDFTTDRAQRLTTSPGEAEEEYDFSPDGRRVSFVRGNDLYLLDLTATPPTEKRLTQDGSTSVFNGILDWVYEEEVYGRGKRRGYWWNPTGTLLAYLRLDDTAVPVHVLTDDVPFRQRVERTHYPQAGDPNPLVSLHVATCEGETAEVSLQAYPADDRIVTRVGWHPRQPNTLLFEVQNRRQTRLDLNTTTVLMLESMPPLPRPAAPERLLREESATAWVEVVELPTFLPDGSFLWQSDQTGFRHLYHHAADGKRLRAVTQGEWDVREVYGVANGQVYFAAAAHSPIANHLYRIKLDGTGLTRLSQTEGTHAAEFNATCTAYFDVSSTATTPPQITLHQSDGKLVRIIADNAEARALAAEYGLARPDFQQVKTRDGFVMEAMLLRPPDFGPQKKYPVWCYAYSGPGAQSVVDRWGGQRMLWHQLLAQRGYLVWVCDNRSASGKGMRSMAPVYGRLGELELRDLEDGVAYLKTLPYVDGNRIGLWGWSYGGYITAYALTHSTVFRCGIAGAPVTDWRNYDSIYTERYMKLPQDNPEGYERSSVVAAARQLHGPLLLVHGLMDDNVHPRNSVQLIDALHKADRPFEFLPYPQSRHGVVTPYRVKHLYGRMLAFIEKHL</sequence>
<dbReference type="PANTHER" id="PTHR11731:SF193">
    <property type="entry name" value="DIPEPTIDYL PEPTIDASE 9"/>
    <property type="match status" value="1"/>
</dbReference>
<dbReference type="Pfam" id="PF00930">
    <property type="entry name" value="DPPIV_N"/>
    <property type="match status" value="1"/>
</dbReference>